<reference evidence="3" key="2">
    <citation type="submission" date="2021-04" db="EMBL/GenBank/DDBJ databases">
        <authorList>
            <person name="Gilroy R."/>
        </authorList>
    </citation>
    <scope>NUCLEOTIDE SEQUENCE</scope>
    <source>
        <strain evidence="3">CHK189-11263</strain>
    </source>
</reference>
<dbReference type="AlphaFoldDB" id="A0A9D2S566"/>
<reference evidence="3" key="1">
    <citation type="journal article" date="2021" name="PeerJ">
        <title>Extensive microbial diversity within the chicken gut microbiome revealed by metagenomics and culture.</title>
        <authorList>
            <person name="Gilroy R."/>
            <person name="Ravi A."/>
            <person name="Getino M."/>
            <person name="Pursley I."/>
            <person name="Horton D.L."/>
            <person name="Alikhan N.F."/>
            <person name="Baker D."/>
            <person name="Gharbi K."/>
            <person name="Hall N."/>
            <person name="Watson M."/>
            <person name="Adriaenssens E.M."/>
            <person name="Foster-Nyarko E."/>
            <person name="Jarju S."/>
            <person name="Secka A."/>
            <person name="Antonio M."/>
            <person name="Oren A."/>
            <person name="Chaudhuri R.R."/>
            <person name="La Ragione R."/>
            <person name="Hildebrand F."/>
            <person name="Pallen M.J."/>
        </authorList>
    </citation>
    <scope>NUCLEOTIDE SEQUENCE</scope>
    <source>
        <strain evidence="3">CHK189-11263</strain>
    </source>
</reference>
<dbReference type="GO" id="GO:0030288">
    <property type="term" value="C:outer membrane-bounded periplasmic space"/>
    <property type="evidence" value="ECO:0007669"/>
    <property type="project" value="TreeGrafter"/>
</dbReference>
<dbReference type="Proteomes" id="UP000824208">
    <property type="component" value="Unassembled WGS sequence"/>
</dbReference>
<keyword evidence="1 3" id="KW-0378">Hydrolase</keyword>
<name>A0A9D2S566_9FIRM</name>
<evidence type="ECO:0000256" key="1">
    <source>
        <dbReference type="ARBA" id="ARBA00022801"/>
    </source>
</evidence>
<dbReference type="PANTHER" id="PTHR30404:SF0">
    <property type="entry name" value="N-ACETYLMURAMOYL-L-ALANINE AMIDASE AMIC"/>
    <property type="match status" value="1"/>
</dbReference>
<dbReference type="EC" id="3.5.1.28" evidence="3"/>
<dbReference type="CDD" id="cd02696">
    <property type="entry name" value="MurNAc-LAA"/>
    <property type="match status" value="1"/>
</dbReference>
<protein>
    <submittedName>
        <fullName evidence="3">N-acetylmuramoyl-L-alanine amidase</fullName>
        <ecNumber evidence="3">3.5.1.28</ecNumber>
    </submittedName>
</protein>
<evidence type="ECO:0000259" key="2">
    <source>
        <dbReference type="SMART" id="SM00646"/>
    </source>
</evidence>
<organism evidence="3 4">
    <name type="scientific">Candidatus Flavonifractor intestinipullorum</name>
    <dbReference type="NCBI Taxonomy" id="2838587"/>
    <lineage>
        <taxon>Bacteria</taxon>
        <taxon>Bacillati</taxon>
        <taxon>Bacillota</taxon>
        <taxon>Clostridia</taxon>
        <taxon>Eubacteriales</taxon>
        <taxon>Oscillospiraceae</taxon>
        <taxon>Flavonifractor</taxon>
    </lineage>
</organism>
<dbReference type="EMBL" id="DWYC01000035">
    <property type="protein sequence ID" value="HJB56504.1"/>
    <property type="molecule type" value="Genomic_DNA"/>
</dbReference>
<dbReference type="PANTHER" id="PTHR30404">
    <property type="entry name" value="N-ACETYLMURAMOYL-L-ALANINE AMIDASE"/>
    <property type="match status" value="1"/>
</dbReference>
<dbReference type="Gene3D" id="3.40.630.40">
    <property type="entry name" value="Zn-dependent exopeptidases"/>
    <property type="match status" value="1"/>
</dbReference>
<dbReference type="GO" id="GO:0008745">
    <property type="term" value="F:N-acetylmuramoyl-L-alanine amidase activity"/>
    <property type="evidence" value="ECO:0007669"/>
    <property type="project" value="UniProtKB-EC"/>
</dbReference>
<sequence length="264" mass="28561">MISRFRPVLGWALLAALCAGVLVPVGILTRRDSRTVGTASIAQTRSYRTLVLDAGHGGEDGGAVSLTGVPESRINLAIVKKLDQLLGLYGADTVLLREEDISLHDPSAETLREKKRSDLQNRVAAVEAQKDPVLLSIHQNSYPDGRYHGAQVFYANGEEALLLAQQVQEALRSALDPENTRAVKPISEDVYLMNHVSCPAILVECGFLSNPEEEARLCSEAYQAQLAAVLAGAWLTAGADGGGEEEVLPQYEGKDTVLLYRVRQ</sequence>
<dbReference type="Pfam" id="PF01520">
    <property type="entry name" value="Amidase_3"/>
    <property type="match status" value="1"/>
</dbReference>
<proteinExistence type="predicted"/>
<dbReference type="SMART" id="SM00646">
    <property type="entry name" value="Ami_3"/>
    <property type="match status" value="1"/>
</dbReference>
<evidence type="ECO:0000313" key="3">
    <source>
        <dbReference type="EMBL" id="HJB56504.1"/>
    </source>
</evidence>
<dbReference type="InterPro" id="IPR050695">
    <property type="entry name" value="N-acetylmuramoyl_amidase_3"/>
</dbReference>
<accession>A0A9D2S566</accession>
<evidence type="ECO:0000313" key="4">
    <source>
        <dbReference type="Proteomes" id="UP000824208"/>
    </source>
</evidence>
<gene>
    <name evidence="3" type="ORF">H9714_03030</name>
</gene>
<dbReference type="InterPro" id="IPR002508">
    <property type="entry name" value="MurNAc-LAA_cat"/>
</dbReference>
<dbReference type="GO" id="GO:0009253">
    <property type="term" value="P:peptidoglycan catabolic process"/>
    <property type="evidence" value="ECO:0007669"/>
    <property type="project" value="InterPro"/>
</dbReference>
<feature type="domain" description="MurNAc-LAA" evidence="2">
    <location>
        <begin position="123"/>
        <end position="234"/>
    </location>
</feature>
<comment type="caution">
    <text evidence="3">The sequence shown here is derived from an EMBL/GenBank/DDBJ whole genome shotgun (WGS) entry which is preliminary data.</text>
</comment>
<dbReference type="SUPFAM" id="SSF53187">
    <property type="entry name" value="Zn-dependent exopeptidases"/>
    <property type="match status" value="1"/>
</dbReference>